<organism evidence="3 4">
    <name type="scientific">Mucilaginibacter gossypiicola</name>
    <dbReference type="NCBI Taxonomy" id="551995"/>
    <lineage>
        <taxon>Bacteria</taxon>
        <taxon>Pseudomonadati</taxon>
        <taxon>Bacteroidota</taxon>
        <taxon>Sphingobacteriia</taxon>
        <taxon>Sphingobacteriales</taxon>
        <taxon>Sphingobacteriaceae</taxon>
        <taxon>Mucilaginibacter</taxon>
    </lineage>
</organism>
<accession>A0A1H8NRY2</accession>
<keyword evidence="4" id="KW-1185">Reference proteome</keyword>
<dbReference type="Gene3D" id="3.40.50.1110">
    <property type="entry name" value="SGNH hydrolase"/>
    <property type="match status" value="2"/>
</dbReference>
<protein>
    <submittedName>
        <fullName evidence="3">Sialate O-acetylesterase</fullName>
    </submittedName>
</protein>
<proteinExistence type="predicted"/>
<dbReference type="Gene3D" id="2.60.40.10">
    <property type="entry name" value="Immunoglobulins"/>
    <property type="match status" value="1"/>
</dbReference>
<feature type="domain" description="Sialate O-acetylesterase" evidence="2">
    <location>
        <begin position="438"/>
        <end position="542"/>
    </location>
</feature>
<dbReference type="InterPro" id="IPR036514">
    <property type="entry name" value="SGNH_hydro_sf"/>
</dbReference>
<sequence>MALGQLVFSAVPPVKKRLTVSSLFSDHMVIQQKQKAALWGQAAPGQKLTITANWGQRISSVADAGGNWKAKLSTPAAGGPYIIAIKTADTSIMIKDVLIGEVWLASGQSNMDIPVRGWPPGDTILNSKQEIENANYPEIRFFKVPFGISVTPLNSINAKWVTTLPQTAGDFSATAYFYARRLRQKLHVPIGIIQSSIGGTPAEAWTSKASLEKLNDFNSVISGFETFQASIDDWFKNVPQLKVPETDEQWRNISFDDQAAANFEFDDSHWSSIKLPGRIDVLNSHEIDGAVWVRGVFVVRDTSANYTLKIGFIDDMDAIHINGKYVGGFVGRGYASTPRNIIIPKELLKQGNNVIAIRIIDIGGQGLVGGDIAISDNKGGTINLAGDWKFRLVAELLNGRFYSYGLQKDISRRPDVNKLNSNSPTTLFNAMINPLIPYTIKGVIWYQGESNVGRAEQYKKLFPLMIEDWRTQWGKQLPFYYVQIAPFLYPAADQKEQSQKLRDAQRYALKLPKTGMVTTLDIGYLKTAHPPYKQEVGKRLATFALKNEYGEKMLVASGPLYKKTIMKGNKLIVEFESIGGGLLASNQGLFNFEIAGADKAYVKAEAKIVNNKVVVSSPSIAVPVYVRYAWSDGSSASLFNKEGLPAATFTSEGGM</sequence>
<dbReference type="InterPro" id="IPR013783">
    <property type="entry name" value="Ig-like_fold"/>
</dbReference>
<reference evidence="4" key="1">
    <citation type="submission" date="2016-10" db="EMBL/GenBank/DDBJ databases">
        <authorList>
            <person name="Varghese N."/>
            <person name="Submissions S."/>
        </authorList>
    </citation>
    <scope>NUCLEOTIDE SEQUENCE [LARGE SCALE GENOMIC DNA]</scope>
    <source>
        <strain evidence="4">Gh-48</strain>
    </source>
</reference>
<dbReference type="SUPFAM" id="SSF52266">
    <property type="entry name" value="SGNH hydrolase"/>
    <property type="match status" value="1"/>
</dbReference>
<dbReference type="GO" id="GO:0005975">
    <property type="term" value="P:carbohydrate metabolic process"/>
    <property type="evidence" value="ECO:0007669"/>
    <property type="project" value="TreeGrafter"/>
</dbReference>
<keyword evidence="1" id="KW-0378">Hydrolase</keyword>
<dbReference type="GO" id="GO:0001681">
    <property type="term" value="F:sialate O-acetylesterase activity"/>
    <property type="evidence" value="ECO:0007669"/>
    <property type="project" value="InterPro"/>
</dbReference>
<evidence type="ECO:0000256" key="1">
    <source>
        <dbReference type="ARBA" id="ARBA00022801"/>
    </source>
</evidence>
<evidence type="ECO:0000313" key="3">
    <source>
        <dbReference type="EMBL" id="SEO32391.1"/>
    </source>
</evidence>
<dbReference type="PANTHER" id="PTHR22901:SF0">
    <property type="entry name" value="SIALATE O-ACETYLESTERASE"/>
    <property type="match status" value="1"/>
</dbReference>
<dbReference type="Pfam" id="PF03629">
    <property type="entry name" value="SASA"/>
    <property type="match status" value="1"/>
</dbReference>
<dbReference type="EMBL" id="FOCL01000007">
    <property type="protein sequence ID" value="SEO32391.1"/>
    <property type="molecule type" value="Genomic_DNA"/>
</dbReference>
<evidence type="ECO:0000313" key="4">
    <source>
        <dbReference type="Proteomes" id="UP000198942"/>
    </source>
</evidence>
<dbReference type="Proteomes" id="UP000198942">
    <property type="component" value="Unassembled WGS sequence"/>
</dbReference>
<name>A0A1H8NRY2_9SPHI</name>
<gene>
    <name evidence="3" type="ORF">SAMN05192574_10771</name>
</gene>
<dbReference type="InterPro" id="IPR039329">
    <property type="entry name" value="SIAE"/>
</dbReference>
<dbReference type="STRING" id="551995.SAMN05192574_10771"/>
<dbReference type="PANTHER" id="PTHR22901">
    <property type="entry name" value="SIALATE O-ACETYLESTERASE"/>
    <property type="match status" value="1"/>
</dbReference>
<dbReference type="InterPro" id="IPR008979">
    <property type="entry name" value="Galactose-bd-like_sf"/>
</dbReference>
<dbReference type="InterPro" id="IPR005181">
    <property type="entry name" value="SASA"/>
</dbReference>
<dbReference type="AlphaFoldDB" id="A0A1H8NRY2"/>
<dbReference type="SUPFAM" id="SSF49785">
    <property type="entry name" value="Galactose-binding domain-like"/>
    <property type="match status" value="1"/>
</dbReference>
<evidence type="ECO:0000259" key="2">
    <source>
        <dbReference type="Pfam" id="PF03629"/>
    </source>
</evidence>